<evidence type="ECO:0000256" key="2">
    <source>
        <dbReference type="SAM" id="Phobius"/>
    </source>
</evidence>
<proteinExistence type="predicted"/>
<protein>
    <submittedName>
        <fullName evidence="4">Mast cell-expressed membrane protein 1 isoform X2</fullName>
    </submittedName>
</protein>
<organism evidence="4">
    <name type="scientific">Castor canadensis</name>
    <name type="common">American beaver</name>
    <dbReference type="NCBI Taxonomy" id="51338"/>
    <lineage>
        <taxon>Eukaryota</taxon>
        <taxon>Metazoa</taxon>
        <taxon>Chordata</taxon>
        <taxon>Craniata</taxon>
        <taxon>Vertebrata</taxon>
        <taxon>Euteleostomi</taxon>
        <taxon>Mammalia</taxon>
        <taxon>Eutheria</taxon>
        <taxon>Euarchontoglires</taxon>
        <taxon>Glires</taxon>
        <taxon>Rodentia</taxon>
        <taxon>Castorimorpha</taxon>
        <taxon>Castoridae</taxon>
        <taxon>Castor</taxon>
    </lineage>
</organism>
<dbReference type="AlphaFoldDB" id="A0A8B7V3B0"/>
<dbReference type="PANTHER" id="PTHR37856">
    <property type="entry name" value="MAST CELL-EXPRESSED MEMBRANE PROTEIN 1"/>
    <property type="match status" value="1"/>
</dbReference>
<dbReference type="CTD" id="199675"/>
<keyword evidence="3" id="KW-1185">Reference proteome</keyword>
<feature type="transmembrane region" description="Helical" evidence="2">
    <location>
        <begin position="90"/>
        <end position="114"/>
    </location>
</feature>
<name>A0A8B7V3B0_CASCN</name>
<dbReference type="OrthoDB" id="9837482at2759"/>
<evidence type="ECO:0000313" key="3">
    <source>
        <dbReference type="Proteomes" id="UP001732720"/>
    </source>
</evidence>
<gene>
    <name evidence="4" type="primary">Mcemp1</name>
</gene>
<accession>A0A8B7V3B0</accession>
<keyword evidence="2" id="KW-0812">Transmembrane</keyword>
<dbReference type="RefSeq" id="XP_020026208.2">
    <property type="nucleotide sequence ID" value="XM_020170619.2"/>
</dbReference>
<feature type="region of interest" description="Disordered" evidence="1">
    <location>
        <begin position="27"/>
        <end position="79"/>
    </location>
</feature>
<reference evidence="4" key="1">
    <citation type="submission" date="2025-08" db="UniProtKB">
        <authorList>
            <consortium name="RefSeq"/>
        </authorList>
    </citation>
    <scope>IDENTIFICATION</scope>
</reference>
<dbReference type="InterPro" id="IPR038818">
    <property type="entry name" value="MCEMP1"/>
</dbReference>
<sequence length="206" mass="23319">MDTPASWGTMEAEEIYMNQQIKMQVVGSKVKKRGKPGNDEGAGDPNYENITLTRHRDQPKGGHPAPTEQVPAQPRPSPDTLQVPSWLHRAIMSLHIFLALIFLFCITLSTLVLVRNSAMSTDLLDLKRQLWNVSNSMRDCCDEQKKCCRNIQEEVIRVKVLINSVHSKVQSSNSRLNMVSTDIIMISEKIQKILNLQEKNTQPTPQ</sequence>
<keyword evidence="2" id="KW-0472">Membrane</keyword>
<dbReference type="GeneID" id="109690960"/>
<evidence type="ECO:0000313" key="4">
    <source>
        <dbReference type="RefSeq" id="XP_020026208.2"/>
    </source>
</evidence>
<dbReference type="Proteomes" id="UP001732720">
    <property type="component" value="Chromosome 14"/>
</dbReference>
<keyword evidence="2" id="KW-1133">Transmembrane helix</keyword>
<dbReference type="PANTHER" id="PTHR37856:SF1">
    <property type="entry name" value="MAST CELL-EXPRESSED MEMBRANE PROTEIN 1"/>
    <property type="match status" value="1"/>
</dbReference>
<evidence type="ECO:0000256" key="1">
    <source>
        <dbReference type="SAM" id="MobiDB-lite"/>
    </source>
</evidence>